<reference evidence="8" key="2">
    <citation type="submission" date="2025-08" db="UniProtKB">
        <authorList>
            <consortium name="Ensembl"/>
        </authorList>
    </citation>
    <scope>IDENTIFICATION</scope>
</reference>
<dbReference type="GO" id="GO:0005634">
    <property type="term" value="C:nucleus"/>
    <property type="evidence" value="ECO:0007669"/>
    <property type="project" value="TreeGrafter"/>
</dbReference>
<feature type="repeat" description="ANK" evidence="5">
    <location>
        <begin position="132"/>
        <end position="164"/>
    </location>
</feature>
<dbReference type="FunFam" id="1.25.40.20:FF:000031">
    <property type="entry name" value="Ankyrin repeat, family A (RFXANK-like), 2"/>
    <property type="match status" value="1"/>
</dbReference>
<keyword evidence="4 5" id="KW-0040">ANK repeat</keyword>
<reference evidence="9" key="1">
    <citation type="submission" date="2012-01" db="EMBL/GenBank/DDBJ databases">
        <title>The Genome Sequence of Oreochromis niloticus (Nile Tilapia).</title>
        <authorList>
            <consortium name="Broad Institute Genome Assembly Team"/>
            <consortium name="Broad Institute Sequencing Platform"/>
            <person name="Di Palma F."/>
            <person name="Johnson J."/>
            <person name="Lander E.S."/>
            <person name="Lindblad-Toh K."/>
        </authorList>
    </citation>
    <scope>NUCLEOTIDE SEQUENCE [LARGE SCALE GENOMIC DNA]</scope>
</reference>
<dbReference type="Proteomes" id="UP000005207">
    <property type="component" value="Linkage group LG23"/>
</dbReference>
<dbReference type="InterPro" id="IPR002110">
    <property type="entry name" value="Ankyrin_rpt"/>
</dbReference>
<evidence type="ECO:0000256" key="3">
    <source>
        <dbReference type="ARBA" id="ARBA00022737"/>
    </source>
</evidence>
<evidence type="ECO:0000256" key="7">
    <source>
        <dbReference type="SAM" id="Phobius"/>
    </source>
</evidence>
<dbReference type="SUPFAM" id="SSF48403">
    <property type="entry name" value="Ankyrin repeat"/>
    <property type="match status" value="1"/>
</dbReference>
<sequence length="313" mass="34188">MEGRGDDEAADGQRVQPSNANACPSLSGDEKSNESMEVDDDLFKHSTTLTNKQRGNEVTVRPATLDSLSIHQLAAQGEVSQVAAHLSKDSSLLSSQDERGFTPLMWAAAFGEKAVVDFLLEKGADPKTIARERESALTLASSGGYVDIVEALLRHGVDINTYDWNGGTPLLYAVRGNHIKCVEALLARGADMTIESDSGYSPMALAVALGHKKTTHLVNMSSQASERYFTGRPPPPFSQGKRRQCTTSSEITLHYLSAVVVIIGGWYEAMVFEFLSTCCQIKRKTCKYRSFSFIYLLVLTVMFCSYSNLSLPP</sequence>
<dbReference type="GeneTree" id="ENSGT00940000160753"/>
<feature type="compositionally biased region" description="Polar residues" evidence="6">
    <location>
        <begin position="15"/>
        <end position="24"/>
    </location>
</feature>
<dbReference type="SMART" id="SM00248">
    <property type="entry name" value="ANK"/>
    <property type="match status" value="3"/>
</dbReference>
<keyword evidence="7" id="KW-0812">Transmembrane</keyword>
<dbReference type="Pfam" id="PF12796">
    <property type="entry name" value="Ank_2"/>
    <property type="match status" value="2"/>
</dbReference>
<dbReference type="Ensembl" id="ENSONIT00000062487.1">
    <property type="protein sequence ID" value="ENSONIP00000076574.1"/>
    <property type="gene ID" value="ENSONIG00000002470.2"/>
</dbReference>
<dbReference type="InParanoid" id="A0A669EU81"/>
<evidence type="ECO:0000256" key="1">
    <source>
        <dbReference type="ARBA" id="ARBA00004496"/>
    </source>
</evidence>
<evidence type="ECO:0000313" key="8">
    <source>
        <dbReference type="Ensembl" id="ENSONIP00000076574.1"/>
    </source>
</evidence>
<dbReference type="Gene3D" id="1.25.40.20">
    <property type="entry name" value="Ankyrin repeat-containing domain"/>
    <property type="match status" value="1"/>
</dbReference>
<comment type="subcellular location">
    <subcellularLocation>
        <location evidence="1">Cytoplasm</location>
    </subcellularLocation>
</comment>
<dbReference type="PRINTS" id="PR01415">
    <property type="entry name" value="ANKYRIN"/>
</dbReference>
<gene>
    <name evidence="8" type="primary">RFXANK</name>
    <name evidence="8" type="synonym">rfxank</name>
</gene>
<accession>A0A669EU81</accession>
<dbReference type="InterPro" id="IPR036770">
    <property type="entry name" value="Ankyrin_rpt-contain_sf"/>
</dbReference>
<keyword evidence="7" id="KW-0472">Membrane</keyword>
<dbReference type="AlphaFoldDB" id="A0A669EU81"/>
<dbReference type="GO" id="GO:0005737">
    <property type="term" value="C:cytoplasm"/>
    <property type="evidence" value="ECO:0007669"/>
    <property type="project" value="UniProtKB-SubCell"/>
</dbReference>
<name>A0A669EU81_ORENI</name>
<feature type="region of interest" description="Disordered" evidence="6">
    <location>
        <begin position="1"/>
        <end position="37"/>
    </location>
</feature>
<dbReference type="PANTHER" id="PTHR24124:SF4">
    <property type="entry name" value="DNA-BINDING PROTEIN RFXANK"/>
    <property type="match status" value="1"/>
</dbReference>
<organism evidence="8 9">
    <name type="scientific">Oreochromis niloticus</name>
    <name type="common">Nile tilapia</name>
    <name type="synonym">Tilapia nilotica</name>
    <dbReference type="NCBI Taxonomy" id="8128"/>
    <lineage>
        <taxon>Eukaryota</taxon>
        <taxon>Metazoa</taxon>
        <taxon>Chordata</taxon>
        <taxon>Craniata</taxon>
        <taxon>Vertebrata</taxon>
        <taxon>Euteleostomi</taxon>
        <taxon>Actinopterygii</taxon>
        <taxon>Neopterygii</taxon>
        <taxon>Teleostei</taxon>
        <taxon>Neoteleostei</taxon>
        <taxon>Acanthomorphata</taxon>
        <taxon>Ovalentaria</taxon>
        <taxon>Cichlomorphae</taxon>
        <taxon>Cichliformes</taxon>
        <taxon>Cichlidae</taxon>
        <taxon>African cichlids</taxon>
        <taxon>Pseudocrenilabrinae</taxon>
        <taxon>Oreochromini</taxon>
        <taxon>Oreochromis</taxon>
    </lineage>
</organism>
<keyword evidence="2" id="KW-0963">Cytoplasm</keyword>
<keyword evidence="9" id="KW-1185">Reference proteome</keyword>
<protein>
    <submittedName>
        <fullName evidence="8">Regulatory factor X-associated ankyrin-containing protein</fullName>
    </submittedName>
</protein>
<feature type="repeat" description="ANK" evidence="5">
    <location>
        <begin position="99"/>
        <end position="131"/>
    </location>
</feature>
<dbReference type="PROSITE" id="PS50297">
    <property type="entry name" value="ANK_REP_REGION"/>
    <property type="match status" value="3"/>
</dbReference>
<keyword evidence="3" id="KW-0677">Repeat</keyword>
<evidence type="ECO:0000256" key="4">
    <source>
        <dbReference type="ARBA" id="ARBA00023043"/>
    </source>
</evidence>
<dbReference type="PANTHER" id="PTHR24124">
    <property type="entry name" value="ANKYRIN REPEAT FAMILY A"/>
    <property type="match status" value="1"/>
</dbReference>
<evidence type="ECO:0000256" key="2">
    <source>
        <dbReference type="ARBA" id="ARBA00022490"/>
    </source>
</evidence>
<reference evidence="8" key="3">
    <citation type="submission" date="2025-09" db="UniProtKB">
        <authorList>
            <consortium name="Ensembl"/>
        </authorList>
    </citation>
    <scope>IDENTIFICATION</scope>
</reference>
<evidence type="ECO:0000256" key="6">
    <source>
        <dbReference type="SAM" id="MobiDB-lite"/>
    </source>
</evidence>
<feature type="transmembrane region" description="Helical" evidence="7">
    <location>
        <begin position="293"/>
        <end position="311"/>
    </location>
</feature>
<feature type="transmembrane region" description="Helical" evidence="7">
    <location>
        <begin position="253"/>
        <end position="272"/>
    </location>
</feature>
<dbReference type="PROSITE" id="PS50088">
    <property type="entry name" value="ANK_REPEAT"/>
    <property type="match status" value="3"/>
</dbReference>
<evidence type="ECO:0000256" key="5">
    <source>
        <dbReference type="PROSITE-ProRule" id="PRU00023"/>
    </source>
</evidence>
<proteinExistence type="predicted"/>
<dbReference type="GO" id="GO:0045944">
    <property type="term" value="P:positive regulation of transcription by RNA polymerase II"/>
    <property type="evidence" value="ECO:0007669"/>
    <property type="project" value="TreeGrafter"/>
</dbReference>
<keyword evidence="7" id="KW-1133">Transmembrane helix</keyword>
<evidence type="ECO:0000313" key="9">
    <source>
        <dbReference type="Proteomes" id="UP000005207"/>
    </source>
</evidence>
<feature type="repeat" description="ANK" evidence="5">
    <location>
        <begin position="165"/>
        <end position="197"/>
    </location>
</feature>